<name>T1EV14_HELRO</name>
<dbReference type="PANTHER" id="PTHR45749:SF21">
    <property type="entry name" value="DUF4371 DOMAIN-CONTAINING PROTEIN"/>
    <property type="match status" value="1"/>
</dbReference>
<sequence length="260" mass="30425">MGLPFSSKKETAFIETGFNNRKKELEKFKLHERSQCHKEAVFKSHTMKLSEAEEMFVGFYGVESTTSAALYSVIKDVLLRFNLPLSNCRGQCYDGARNMAEAHRMIATLKASLSFCQKDFSVFWQKVISDKPAEVEQGELRQQRKRKIPKRFETNDLPEQQNNLSLKEIYQSQYVEIIDAILKALDTRFESKSFKFILEIEQFLLGDDTNKSKILKFYEEDIDPDRLIVQREMLLQILKEADQSLESINDIINYLNFFRN</sequence>
<evidence type="ECO:0000313" key="3">
    <source>
        <dbReference type="Proteomes" id="UP000015101"/>
    </source>
</evidence>
<dbReference type="PANTHER" id="PTHR45749">
    <property type="match status" value="1"/>
</dbReference>
<protein>
    <recommendedName>
        <fullName evidence="4">DUF4371 domain-containing protein</fullName>
    </recommendedName>
</protein>
<keyword evidence="3" id="KW-1185">Reference proteome</keyword>
<evidence type="ECO:0008006" key="4">
    <source>
        <dbReference type="Google" id="ProtNLM"/>
    </source>
</evidence>
<accession>T1EV14</accession>
<dbReference type="EMBL" id="AMQM01001568">
    <property type="status" value="NOT_ANNOTATED_CDS"/>
    <property type="molecule type" value="Genomic_DNA"/>
</dbReference>
<dbReference type="InParanoid" id="T1EV14"/>
<dbReference type="HOGENOM" id="CLU_1070705_0_0_1"/>
<organism evidence="2 3">
    <name type="scientific">Helobdella robusta</name>
    <name type="common">Californian leech</name>
    <dbReference type="NCBI Taxonomy" id="6412"/>
    <lineage>
        <taxon>Eukaryota</taxon>
        <taxon>Metazoa</taxon>
        <taxon>Spiralia</taxon>
        <taxon>Lophotrochozoa</taxon>
        <taxon>Annelida</taxon>
        <taxon>Clitellata</taxon>
        <taxon>Hirudinea</taxon>
        <taxon>Rhynchobdellida</taxon>
        <taxon>Glossiphoniidae</taxon>
        <taxon>Helobdella</taxon>
    </lineage>
</organism>
<dbReference type="EMBL" id="KB097571">
    <property type="protein sequence ID" value="ESN94343.1"/>
    <property type="molecule type" value="Genomic_DNA"/>
</dbReference>
<gene>
    <name evidence="2" type="primary">20200414</name>
    <name evidence="1" type="ORF">HELRODRAFT_164170</name>
</gene>
<dbReference type="RefSeq" id="XP_009027428.1">
    <property type="nucleotide sequence ID" value="XM_009029180.1"/>
</dbReference>
<dbReference type="EnsemblMetazoa" id="HelroT164170">
    <property type="protein sequence ID" value="HelroP164170"/>
    <property type="gene ID" value="HelroG164170"/>
</dbReference>
<dbReference type="OrthoDB" id="10059613at2759"/>
<dbReference type="AlphaFoldDB" id="T1EV14"/>
<dbReference type="Proteomes" id="UP000015101">
    <property type="component" value="Unassembled WGS sequence"/>
</dbReference>
<reference evidence="3" key="1">
    <citation type="submission" date="2012-12" db="EMBL/GenBank/DDBJ databases">
        <authorList>
            <person name="Hellsten U."/>
            <person name="Grimwood J."/>
            <person name="Chapman J.A."/>
            <person name="Shapiro H."/>
            <person name="Aerts A."/>
            <person name="Otillar R.P."/>
            <person name="Terry A.Y."/>
            <person name="Boore J.L."/>
            <person name="Simakov O."/>
            <person name="Marletaz F."/>
            <person name="Cho S.-J."/>
            <person name="Edsinger-Gonzales E."/>
            <person name="Havlak P."/>
            <person name="Kuo D.-H."/>
            <person name="Larsson T."/>
            <person name="Lv J."/>
            <person name="Arendt D."/>
            <person name="Savage R."/>
            <person name="Osoegawa K."/>
            <person name="de Jong P."/>
            <person name="Lindberg D.R."/>
            <person name="Seaver E.C."/>
            <person name="Weisblat D.A."/>
            <person name="Putnam N.H."/>
            <person name="Grigoriev I.V."/>
            <person name="Rokhsar D.S."/>
        </authorList>
    </citation>
    <scope>NUCLEOTIDE SEQUENCE</scope>
</reference>
<evidence type="ECO:0000313" key="1">
    <source>
        <dbReference type="EMBL" id="ESN94343.1"/>
    </source>
</evidence>
<reference evidence="2" key="3">
    <citation type="submission" date="2015-06" db="UniProtKB">
        <authorList>
            <consortium name="EnsemblMetazoa"/>
        </authorList>
    </citation>
    <scope>IDENTIFICATION</scope>
</reference>
<proteinExistence type="predicted"/>
<evidence type="ECO:0000313" key="2">
    <source>
        <dbReference type="EnsemblMetazoa" id="HelroP164170"/>
    </source>
</evidence>
<dbReference type="KEGG" id="hro:HELRODRAFT_164170"/>
<dbReference type="CTD" id="20200414"/>
<reference evidence="1 3" key="2">
    <citation type="journal article" date="2013" name="Nature">
        <title>Insights into bilaterian evolution from three spiralian genomes.</title>
        <authorList>
            <person name="Simakov O."/>
            <person name="Marletaz F."/>
            <person name="Cho S.J."/>
            <person name="Edsinger-Gonzales E."/>
            <person name="Havlak P."/>
            <person name="Hellsten U."/>
            <person name="Kuo D.H."/>
            <person name="Larsson T."/>
            <person name="Lv J."/>
            <person name="Arendt D."/>
            <person name="Savage R."/>
            <person name="Osoegawa K."/>
            <person name="de Jong P."/>
            <person name="Grimwood J."/>
            <person name="Chapman J.A."/>
            <person name="Shapiro H."/>
            <person name="Aerts A."/>
            <person name="Otillar R.P."/>
            <person name="Terry A.Y."/>
            <person name="Boore J.L."/>
            <person name="Grigoriev I.V."/>
            <person name="Lindberg D.R."/>
            <person name="Seaver E.C."/>
            <person name="Weisblat D.A."/>
            <person name="Putnam N.H."/>
            <person name="Rokhsar D.S."/>
        </authorList>
    </citation>
    <scope>NUCLEOTIDE SEQUENCE</scope>
</reference>
<dbReference type="GeneID" id="20200414"/>